<name>A0A7J2TAH8_9CREN</name>
<organism evidence="2">
    <name type="scientific">Ignisphaera aggregans</name>
    <dbReference type="NCBI Taxonomy" id="334771"/>
    <lineage>
        <taxon>Archaea</taxon>
        <taxon>Thermoproteota</taxon>
        <taxon>Thermoprotei</taxon>
        <taxon>Desulfurococcales</taxon>
        <taxon>Desulfurococcaceae</taxon>
        <taxon>Ignisphaera</taxon>
    </lineage>
</organism>
<feature type="transmembrane region" description="Helical" evidence="1">
    <location>
        <begin position="256"/>
        <end position="276"/>
    </location>
</feature>
<feature type="transmembrane region" description="Helical" evidence="1">
    <location>
        <begin position="288"/>
        <end position="307"/>
    </location>
</feature>
<feature type="transmembrane region" description="Helical" evidence="1">
    <location>
        <begin position="313"/>
        <end position="336"/>
    </location>
</feature>
<feature type="transmembrane region" description="Helical" evidence="1">
    <location>
        <begin position="78"/>
        <end position="98"/>
    </location>
</feature>
<feature type="transmembrane region" description="Helical" evidence="1">
    <location>
        <begin position="146"/>
        <end position="168"/>
    </location>
</feature>
<feature type="transmembrane region" description="Helical" evidence="1">
    <location>
        <begin position="215"/>
        <end position="236"/>
    </location>
</feature>
<dbReference type="EMBL" id="DSLL01000049">
    <property type="protein sequence ID" value="HEH31505.1"/>
    <property type="molecule type" value="Genomic_DNA"/>
</dbReference>
<comment type="caution">
    <text evidence="2">The sequence shown here is derived from an EMBL/GenBank/DDBJ whole genome shotgun (WGS) entry which is preliminary data.</text>
</comment>
<reference evidence="2" key="1">
    <citation type="journal article" date="2020" name="mSystems">
        <title>Genome- and Community-Level Interaction Insights into Carbon Utilization and Element Cycling Functions of Hydrothermarchaeota in Hydrothermal Sediment.</title>
        <authorList>
            <person name="Zhou Z."/>
            <person name="Liu Y."/>
            <person name="Xu W."/>
            <person name="Pan J."/>
            <person name="Luo Z.H."/>
            <person name="Li M."/>
        </authorList>
    </citation>
    <scope>NUCLEOTIDE SEQUENCE [LARGE SCALE GENOMIC DNA]</scope>
    <source>
        <strain evidence="2">SpSt-27</strain>
    </source>
</reference>
<feature type="transmembrane region" description="Helical" evidence="1">
    <location>
        <begin position="53"/>
        <end position="71"/>
    </location>
</feature>
<keyword evidence="1" id="KW-0812">Transmembrane</keyword>
<dbReference type="AlphaFoldDB" id="A0A7J2TAH8"/>
<evidence type="ECO:0000256" key="1">
    <source>
        <dbReference type="SAM" id="Phobius"/>
    </source>
</evidence>
<gene>
    <name evidence="2" type="ORF">ENP99_05305</name>
</gene>
<protein>
    <submittedName>
        <fullName evidence="2">Permease</fullName>
    </submittedName>
</protein>
<feature type="transmembrane region" description="Helical" evidence="1">
    <location>
        <begin position="373"/>
        <end position="393"/>
    </location>
</feature>
<dbReference type="InterPro" id="IPR052528">
    <property type="entry name" value="Sugar_transport-like"/>
</dbReference>
<dbReference type="InterPro" id="IPR036259">
    <property type="entry name" value="MFS_trans_sf"/>
</dbReference>
<dbReference type="PANTHER" id="PTHR23526">
    <property type="entry name" value="INTEGRAL MEMBRANE TRANSPORT PROTEIN-RELATED"/>
    <property type="match status" value="1"/>
</dbReference>
<keyword evidence="1" id="KW-0472">Membrane</keyword>
<sequence length="400" mass="44201">MNKVESAWSTYYRIWVTHSILYSFSTSISITYYQAYAIKVLGFSVNEIGVTTFLNLAAISLGNAIGVVLLNRARPRRVLLWKIFASLNLIFWALTGFSDLVASYAIYIFVFIAQFGGAIGGLAYSDTIADVIPRSRAVEVFGKVNAYTLSSSVAGLSIATAIFLFLNVREAYRVIYVISLITAVISAGVLYLVTDLVRRESIKLSLKQFYKKASGVISNAAVKHYTMFVSLFTFFVNIPGALWNYYIIKVFGGTEMWISLNTISSSLANAIGNYVFGRASSKASYKRILACSTIPISLVPLLFLFSNSLEKQVLLNIFSGLSWSAYNLITGVYNLYLAGEDRVYMISLLGILTNIFAAISTRLGAAIASMNMLAMQLMFLVSFIGRLTMYIIARKLIAEI</sequence>
<evidence type="ECO:0000313" key="2">
    <source>
        <dbReference type="EMBL" id="HEH31505.1"/>
    </source>
</evidence>
<proteinExistence type="predicted"/>
<feature type="transmembrane region" description="Helical" evidence="1">
    <location>
        <begin position="343"/>
        <end position="367"/>
    </location>
</feature>
<accession>A0A7J2TAH8</accession>
<dbReference type="PANTHER" id="PTHR23526:SF2">
    <property type="entry name" value="MAJOR FACILITATOR SUPERFAMILY (MFS) PROFILE DOMAIN-CONTAINING PROTEIN"/>
    <property type="match status" value="1"/>
</dbReference>
<keyword evidence="1" id="KW-1133">Transmembrane helix</keyword>
<feature type="transmembrane region" description="Helical" evidence="1">
    <location>
        <begin position="174"/>
        <end position="194"/>
    </location>
</feature>
<dbReference type="SUPFAM" id="SSF103473">
    <property type="entry name" value="MFS general substrate transporter"/>
    <property type="match status" value="1"/>
</dbReference>
<feature type="transmembrane region" description="Helical" evidence="1">
    <location>
        <begin position="12"/>
        <end position="33"/>
    </location>
</feature>
<dbReference type="Gene3D" id="1.20.1250.20">
    <property type="entry name" value="MFS general substrate transporter like domains"/>
    <property type="match status" value="2"/>
</dbReference>
<feature type="transmembrane region" description="Helical" evidence="1">
    <location>
        <begin position="104"/>
        <end position="125"/>
    </location>
</feature>